<dbReference type="EMBL" id="CP013234">
    <property type="protein sequence ID" value="AMP04776.1"/>
    <property type="molecule type" value="Genomic_DNA"/>
</dbReference>
<name>A0A127QYM8_9BURK</name>
<proteinExistence type="predicted"/>
<evidence type="ECO:0000313" key="4">
    <source>
        <dbReference type="Proteomes" id="UP000074914"/>
    </source>
</evidence>
<evidence type="ECO:0000313" key="3">
    <source>
        <dbReference type="Proteomes" id="UP000074561"/>
    </source>
</evidence>
<dbReference type="Proteomes" id="UP000074914">
    <property type="component" value="Chromosome"/>
</dbReference>
<gene>
    <name evidence="2" type="ORF">CPter291_2927</name>
    <name evidence="1" type="ORF">CPter91_2417</name>
</gene>
<protein>
    <submittedName>
        <fullName evidence="1">Uncharacterized protein</fullName>
    </submittedName>
</protein>
<sequence length="69" mass="7519">MLQAPSASSNASGSAGEIILETVRRSLELWILPGCCELDASVFWTNNIIPLIDLTWVNGRRRHLAGAIL</sequence>
<dbReference type="KEGG" id="cpra:CPter91_2417"/>
<evidence type="ECO:0000313" key="2">
    <source>
        <dbReference type="EMBL" id="AMP15179.1"/>
    </source>
</evidence>
<dbReference type="AlphaFoldDB" id="A0A127QYM8"/>
<dbReference type="EMBL" id="CP013236">
    <property type="protein sequence ID" value="AMP15179.1"/>
    <property type="molecule type" value="Genomic_DNA"/>
</dbReference>
<evidence type="ECO:0000313" key="1">
    <source>
        <dbReference type="EMBL" id="AMP04776.1"/>
    </source>
</evidence>
<keyword evidence="4" id="KW-1185">Reference proteome</keyword>
<reference evidence="3 4" key="1">
    <citation type="submission" date="2015-11" db="EMBL/GenBank/DDBJ databases">
        <title>Exploring the genomic traits of fungus-feeding bacterial genus Collimonas.</title>
        <authorList>
            <person name="Song C."/>
            <person name="Schmidt R."/>
            <person name="de Jager V."/>
            <person name="Krzyzanowska D."/>
            <person name="Jongedijk E."/>
            <person name="Cankar K."/>
            <person name="Beekwilder J."/>
            <person name="van Veen A."/>
            <person name="de Boer W."/>
            <person name="van Veen J.A."/>
            <person name="Garbeva P."/>
        </authorList>
    </citation>
    <scope>NUCLEOTIDE SEQUENCE [LARGE SCALE GENOMIC DNA]</scope>
    <source>
        <strain evidence="2 4">Ter291</strain>
        <strain evidence="1 3">Ter91</strain>
    </source>
</reference>
<organism evidence="1 3">
    <name type="scientific">Collimonas pratensis</name>
    <dbReference type="NCBI Taxonomy" id="279113"/>
    <lineage>
        <taxon>Bacteria</taxon>
        <taxon>Pseudomonadati</taxon>
        <taxon>Pseudomonadota</taxon>
        <taxon>Betaproteobacteria</taxon>
        <taxon>Burkholderiales</taxon>
        <taxon>Oxalobacteraceae</taxon>
        <taxon>Collimonas</taxon>
    </lineage>
</organism>
<accession>A0A127QYM8</accession>
<dbReference type="Proteomes" id="UP000074561">
    <property type="component" value="Chromosome"/>
</dbReference>